<keyword evidence="4" id="KW-0378">Hydrolase</keyword>
<dbReference type="Gene3D" id="1.20.1540.10">
    <property type="entry name" value="Rhomboid-like"/>
    <property type="match status" value="1"/>
</dbReference>
<evidence type="ECO:0000313" key="9">
    <source>
        <dbReference type="EMBL" id="GJE06547.1"/>
    </source>
</evidence>
<comment type="similarity">
    <text evidence="2">Belongs to the peptidase S54 family.</text>
</comment>
<evidence type="ECO:0000256" key="1">
    <source>
        <dbReference type="ARBA" id="ARBA00004141"/>
    </source>
</evidence>
<organism evidence="9 10">
    <name type="scientific">Methylobacterium jeotgali</name>
    <dbReference type="NCBI Taxonomy" id="381630"/>
    <lineage>
        <taxon>Bacteria</taxon>
        <taxon>Pseudomonadati</taxon>
        <taxon>Pseudomonadota</taxon>
        <taxon>Alphaproteobacteria</taxon>
        <taxon>Hyphomicrobiales</taxon>
        <taxon>Methylobacteriaceae</taxon>
        <taxon>Methylobacterium</taxon>
    </lineage>
</organism>
<dbReference type="InterPro" id="IPR022764">
    <property type="entry name" value="Peptidase_S54_rhomboid_dom"/>
</dbReference>
<evidence type="ECO:0000259" key="8">
    <source>
        <dbReference type="Pfam" id="PF01694"/>
    </source>
</evidence>
<evidence type="ECO:0000256" key="6">
    <source>
        <dbReference type="ARBA" id="ARBA00023136"/>
    </source>
</evidence>
<reference evidence="9" key="1">
    <citation type="journal article" date="2021" name="Front. Microbiol.">
        <title>Comprehensive Comparative Genomics and Phenotyping of Methylobacterium Species.</title>
        <authorList>
            <person name="Alessa O."/>
            <person name="Ogura Y."/>
            <person name="Fujitani Y."/>
            <person name="Takami H."/>
            <person name="Hayashi T."/>
            <person name="Sahin N."/>
            <person name="Tani A."/>
        </authorList>
    </citation>
    <scope>NUCLEOTIDE SEQUENCE</scope>
    <source>
        <strain evidence="9">LMG 23639</strain>
    </source>
</reference>
<feature type="transmembrane region" description="Helical" evidence="7">
    <location>
        <begin position="233"/>
        <end position="253"/>
    </location>
</feature>
<dbReference type="Proteomes" id="UP001055102">
    <property type="component" value="Unassembled WGS sequence"/>
</dbReference>
<dbReference type="EMBL" id="BPQR01000030">
    <property type="protein sequence ID" value="GJE06547.1"/>
    <property type="molecule type" value="Genomic_DNA"/>
</dbReference>
<comment type="caution">
    <text evidence="9">The sequence shown here is derived from an EMBL/GenBank/DDBJ whole genome shotgun (WGS) entry which is preliminary data.</text>
</comment>
<keyword evidence="10" id="KW-1185">Reference proteome</keyword>
<dbReference type="SUPFAM" id="SSF144091">
    <property type="entry name" value="Rhomboid-like"/>
    <property type="match status" value="1"/>
</dbReference>
<dbReference type="Pfam" id="PF01694">
    <property type="entry name" value="Rhomboid"/>
    <property type="match status" value="1"/>
</dbReference>
<evidence type="ECO:0000256" key="2">
    <source>
        <dbReference type="ARBA" id="ARBA00009045"/>
    </source>
</evidence>
<evidence type="ECO:0000256" key="5">
    <source>
        <dbReference type="ARBA" id="ARBA00022989"/>
    </source>
</evidence>
<dbReference type="InterPro" id="IPR035952">
    <property type="entry name" value="Rhomboid-like_sf"/>
</dbReference>
<name>A0ABQ4STX5_9HYPH</name>
<proteinExistence type="inferred from homology"/>
<accession>A0ABQ4STX5</accession>
<evidence type="ECO:0000256" key="4">
    <source>
        <dbReference type="ARBA" id="ARBA00022801"/>
    </source>
</evidence>
<keyword evidence="5 7" id="KW-1133">Transmembrane helix</keyword>
<keyword evidence="3 7" id="KW-0812">Transmembrane</keyword>
<feature type="transmembrane region" description="Helical" evidence="7">
    <location>
        <begin position="206"/>
        <end position="227"/>
    </location>
</feature>
<evidence type="ECO:0000256" key="7">
    <source>
        <dbReference type="SAM" id="Phobius"/>
    </source>
</evidence>
<dbReference type="PANTHER" id="PTHR43731">
    <property type="entry name" value="RHOMBOID PROTEASE"/>
    <property type="match status" value="1"/>
</dbReference>
<protein>
    <recommendedName>
        <fullName evidence="8">Peptidase S54 rhomboid domain-containing protein</fullName>
    </recommendedName>
</protein>
<reference evidence="9" key="2">
    <citation type="submission" date="2021-08" db="EMBL/GenBank/DDBJ databases">
        <authorList>
            <person name="Tani A."/>
            <person name="Ola A."/>
            <person name="Ogura Y."/>
            <person name="Katsura K."/>
            <person name="Hayashi T."/>
        </authorList>
    </citation>
    <scope>NUCLEOTIDE SEQUENCE</scope>
    <source>
        <strain evidence="9">LMG 23639</strain>
    </source>
</reference>
<comment type="subcellular location">
    <subcellularLocation>
        <location evidence="1">Membrane</location>
        <topology evidence="1">Multi-pass membrane protein</topology>
    </subcellularLocation>
</comment>
<dbReference type="InterPro" id="IPR050925">
    <property type="entry name" value="Rhomboid_protease_S54"/>
</dbReference>
<dbReference type="PANTHER" id="PTHR43731:SF14">
    <property type="entry name" value="PRESENILIN-ASSOCIATED RHOMBOID-LIKE PROTEIN, MITOCHONDRIAL"/>
    <property type="match status" value="1"/>
</dbReference>
<evidence type="ECO:0000256" key="3">
    <source>
        <dbReference type="ARBA" id="ARBA00022692"/>
    </source>
</evidence>
<feature type="transmembrane region" description="Helical" evidence="7">
    <location>
        <begin position="126"/>
        <end position="147"/>
    </location>
</feature>
<feature type="transmembrane region" description="Helical" evidence="7">
    <location>
        <begin position="93"/>
        <end position="114"/>
    </location>
</feature>
<keyword evidence="6 7" id="KW-0472">Membrane</keyword>
<feature type="transmembrane region" description="Helical" evidence="7">
    <location>
        <begin position="153"/>
        <end position="174"/>
    </location>
</feature>
<feature type="domain" description="Peptidase S54 rhomboid" evidence="8">
    <location>
        <begin position="90"/>
        <end position="250"/>
    </location>
</feature>
<sequence>MPVFNMPGIVTASIGLLMAIHALREFVLPDAWDAWTIVHLALLPARATLALDPSKAEAVLAAAAAAADPGVTAVREAFARYIIAEPNLSPWTFASYGLLHGSWMHVILNVVWLAAFGSPVARRCGAWRYGAIALAGTVAGGLAHVLVDPLSTTPLVGASAGISALMAAACRFVFQRPVVGYGDRPWQLPPRQPLESLPELLRNRTAAAFLAIWLGTNLLFGLVALPLGADNAAIAWDAHLGGFLAGFLLFPYLDAPSLRRR</sequence>
<evidence type="ECO:0000313" key="10">
    <source>
        <dbReference type="Proteomes" id="UP001055102"/>
    </source>
</evidence>
<gene>
    <name evidence="9" type="ORF">AOPFMNJM_1867</name>
</gene>